<feature type="transmembrane region" description="Helical" evidence="1">
    <location>
        <begin position="40"/>
        <end position="64"/>
    </location>
</feature>
<sequence>MLENILSFFFGGFFGFVSLLISAVLYFLPTIIALAGHRRNTLSIFLLNLLLGWTFIGWVVALVWSVKK</sequence>
<dbReference type="Pfam" id="PF14373">
    <property type="entry name" value="Imm_superinfect"/>
    <property type="match status" value="1"/>
</dbReference>
<evidence type="ECO:0000313" key="2">
    <source>
        <dbReference type="EMBL" id="KTB49220.1"/>
    </source>
</evidence>
<organism evidence="2 3">
    <name type="scientific">Dehalogenimonas alkenigignens</name>
    <dbReference type="NCBI Taxonomy" id="1217799"/>
    <lineage>
        <taxon>Bacteria</taxon>
        <taxon>Bacillati</taxon>
        <taxon>Chloroflexota</taxon>
        <taxon>Dehalococcoidia</taxon>
        <taxon>Dehalococcoidales</taxon>
        <taxon>Dehalococcoidaceae</taxon>
        <taxon>Dehalogenimonas</taxon>
    </lineage>
</organism>
<dbReference type="AlphaFoldDB" id="A0A0W0GL08"/>
<keyword evidence="1" id="KW-0472">Membrane</keyword>
<dbReference type="PATRIC" id="fig|1217799.6.peg.133"/>
<keyword evidence="1" id="KW-1133">Transmembrane helix</keyword>
<reference evidence="2 3" key="1">
    <citation type="submission" date="2015-06" db="EMBL/GenBank/DDBJ databases">
        <title>Genome sequence of the organohalide-respiring Dehalogenimonas alkenigignens type strain (IP3-3T).</title>
        <authorList>
            <person name="Key T.A."/>
            <person name="Richmond D.P."/>
            <person name="Bowman K.S."/>
            <person name="Cho Y.-J."/>
            <person name="Chun J."/>
            <person name="da Costa M.S."/>
            <person name="Rainey F.A."/>
            <person name="Moe W.M."/>
        </authorList>
    </citation>
    <scope>NUCLEOTIDE SEQUENCE [LARGE SCALE GENOMIC DNA]</scope>
    <source>
        <strain evidence="2 3">IP3-3</strain>
    </source>
</reference>
<keyword evidence="1" id="KW-0812">Transmembrane</keyword>
<protein>
    <submittedName>
        <fullName evidence="2">T4 immunity holin family protein</fullName>
    </submittedName>
</protein>
<proteinExistence type="predicted"/>
<gene>
    <name evidence="2" type="ORF">DEALK_01320</name>
</gene>
<comment type="caution">
    <text evidence="2">The sequence shown here is derived from an EMBL/GenBank/DDBJ whole genome shotgun (WGS) entry which is preliminary data.</text>
</comment>
<evidence type="ECO:0000313" key="3">
    <source>
        <dbReference type="Proteomes" id="UP000053947"/>
    </source>
</evidence>
<dbReference type="EMBL" id="LFDV01000001">
    <property type="protein sequence ID" value="KTB49220.1"/>
    <property type="molecule type" value="Genomic_DNA"/>
</dbReference>
<evidence type="ECO:0000256" key="1">
    <source>
        <dbReference type="SAM" id="Phobius"/>
    </source>
</evidence>
<dbReference type="Proteomes" id="UP000053947">
    <property type="component" value="Unassembled WGS sequence"/>
</dbReference>
<dbReference type="STRING" id="1217799.DEALK_01320"/>
<name>A0A0W0GL08_9CHLR</name>
<accession>A0A0W0GL08</accession>
<dbReference type="InterPro" id="IPR016410">
    <property type="entry name" value="Phage_imm"/>
</dbReference>
<feature type="transmembrane region" description="Helical" evidence="1">
    <location>
        <begin position="6"/>
        <end position="28"/>
    </location>
</feature>
<keyword evidence="3" id="KW-1185">Reference proteome</keyword>